<dbReference type="Gene3D" id="6.10.140.910">
    <property type="match status" value="1"/>
</dbReference>
<accession>A0AAE0WXG2</accession>
<feature type="region of interest" description="Disordered" evidence="2">
    <location>
        <begin position="1"/>
        <end position="23"/>
    </location>
</feature>
<sequence>MAQHAPRDSALRISSTTPDAVSIKELEEENKRLLEKCNAATQHYADYENDIHILKAQVRQAQRRNDSLGSNGSAGDTSTAGTVSEKPGISRFGSFMHSRKASPTTNGLGQASAAREEELRAELAKEKNTRLEAEKKAKEAHDEIEELSATLFEQANEMVASERKENARLVERVQMLEQQVLCAQQGRGGSVDTSMETAKLQERLHELKSRDAERNRRLEKLEAAIWRVERVNDMLLPR</sequence>
<dbReference type="InterPro" id="IPR009449">
    <property type="entry name" value="Sec2_N"/>
</dbReference>
<comment type="caution">
    <text evidence="4">The sequence shown here is derived from an EMBL/GenBank/DDBJ whole genome shotgun (WGS) entry which is preliminary data.</text>
</comment>
<dbReference type="PANTHER" id="PTHR14430:SF4">
    <property type="entry name" value="GDP_GTP EXCHANGE FACTOR SEC2 N-TERMINAL DOMAIN-CONTAINING PROTEIN"/>
    <property type="match status" value="1"/>
</dbReference>
<dbReference type="Proteomes" id="UP001274830">
    <property type="component" value="Unassembled WGS sequence"/>
</dbReference>
<reference evidence="4" key="1">
    <citation type="submission" date="2023-07" db="EMBL/GenBank/DDBJ databases">
        <title>Black Yeasts Isolated from many extreme environments.</title>
        <authorList>
            <person name="Coleine C."/>
            <person name="Stajich J.E."/>
            <person name="Selbmann L."/>
        </authorList>
    </citation>
    <scope>NUCLEOTIDE SEQUENCE</scope>
    <source>
        <strain evidence="4">CCFEE 5485</strain>
    </source>
</reference>
<gene>
    <name evidence="4" type="ORF">LTR78_000537</name>
</gene>
<keyword evidence="1" id="KW-0175">Coiled coil</keyword>
<dbReference type="GO" id="GO:0070319">
    <property type="term" value="C:Golgi to plasma membrane transport vesicle"/>
    <property type="evidence" value="ECO:0007669"/>
    <property type="project" value="TreeGrafter"/>
</dbReference>
<dbReference type="AlphaFoldDB" id="A0AAE0WXG2"/>
<dbReference type="Pfam" id="PF06428">
    <property type="entry name" value="Sec2p"/>
    <property type="match status" value="1"/>
</dbReference>
<feature type="region of interest" description="Disordered" evidence="2">
    <location>
        <begin position="62"/>
        <end position="119"/>
    </location>
</feature>
<dbReference type="EMBL" id="JAUTXT010000001">
    <property type="protein sequence ID" value="KAK3680160.1"/>
    <property type="molecule type" value="Genomic_DNA"/>
</dbReference>
<organism evidence="4 5">
    <name type="scientific">Recurvomyces mirabilis</name>
    <dbReference type="NCBI Taxonomy" id="574656"/>
    <lineage>
        <taxon>Eukaryota</taxon>
        <taxon>Fungi</taxon>
        <taxon>Dikarya</taxon>
        <taxon>Ascomycota</taxon>
        <taxon>Pezizomycotina</taxon>
        <taxon>Dothideomycetes</taxon>
        <taxon>Dothideomycetidae</taxon>
        <taxon>Mycosphaerellales</taxon>
        <taxon>Teratosphaeriaceae</taxon>
        <taxon>Recurvomyces</taxon>
    </lineage>
</organism>
<dbReference type="GO" id="GO:0051286">
    <property type="term" value="C:cell tip"/>
    <property type="evidence" value="ECO:0007669"/>
    <property type="project" value="TreeGrafter"/>
</dbReference>
<keyword evidence="5" id="KW-1185">Reference proteome</keyword>
<dbReference type="InterPro" id="IPR040351">
    <property type="entry name" value="RAB3IL/RAB3IP/Sec2"/>
</dbReference>
<feature type="domain" description="GDP/GTP exchange factor Sec2 N-terminal" evidence="3">
    <location>
        <begin position="114"/>
        <end position="208"/>
    </location>
</feature>
<feature type="compositionally biased region" description="Basic and acidic residues" evidence="2">
    <location>
        <begin position="1"/>
        <end position="10"/>
    </location>
</feature>
<dbReference type="GO" id="GO:0006887">
    <property type="term" value="P:exocytosis"/>
    <property type="evidence" value="ECO:0007669"/>
    <property type="project" value="TreeGrafter"/>
</dbReference>
<evidence type="ECO:0000256" key="1">
    <source>
        <dbReference type="ARBA" id="ARBA00023054"/>
    </source>
</evidence>
<evidence type="ECO:0000256" key="2">
    <source>
        <dbReference type="SAM" id="MobiDB-lite"/>
    </source>
</evidence>
<evidence type="ECO:0000313" key="4">
    <source>
        <dbReference type="EMBL" id="KAK3680160.1"/>
    </source>
</evidence>
<protein>
    <recommendedName>
        <fullName evidence="3">GDP/GTP exchange factor Sec2 N-terminal domain-containing protein</fullName>
    </recommendedName>
</protein>
<feature type="compositionally biased region" description="Polar residues" evidence="2">
    <location>
        <begin position="67"/>
        <end position="82"/>
    </location>
</feature>
<dbReference type="SUPFAM" id="SSF144284">
    <property type="entry name" value="Sec2 N-terminal region"/>
    <property type="match status" value="1"/>
</dbReference>
<dbReference type="GO" id="GO:0005085">
    <property type="term" value="F:guanyl-nucleotide exchange factor activity"/>
    <property type="evidence" value="ECO:0007669"/>
    <property type="project" value="InterPro"/>
</dbReference>
<evidence type="ECO:0000313" key="5">
    <source>
        <dbReference type="Proteomes" id="UP001274830"/>
    </source>
</evidence>
<evidence type="ECO:0000259" key="3">
    <source>
        <dbReference type="Pfam" id="PF06428"/>
    </source>
</evidence>
<proteinExistence type="predicted"/>
<dbReference type="PANTHER" id="PTHR14430">
    <property type="entry name" value="RABIN3-RELATED"/>
    <property type="match status" value="1"/>
</dbReference>
<name>A0AAE0WXG2_9PEZI</name>